<evidence type="ECO:0000313" key="2">
    <source>
        <dbReference type="EMBL" id="GAT51313.1"/>
    </source>
</evidence>
<proteinExistence type="predicted"/>
<protein>
    <submittedName>
        <fullName evidence="2">Uncharacterized protein</fullName>
    </submittedName>
</protein>
<name>A0ABQ0LJK4_MYCCL</name>
<evidence type="ECO:0000313" key="3">
    <source>
        <dbReference type="Proteomes" id="UP000815677"/>
    </source>
</evidence>
<feature type="region of interest" description="Disordered" evidence="1">
    <location>
        <begin position="72"/>
        <end position="106"/>
    </location>
</feature>
<feature type="region of interest" description="Disordered" evidence="1">
    <location>
        <begin position="124"/>
        <end position="158"/>
    </location>
</feature>
<feature type="compositionally biased region" description="Low complexity" evidence="1">
    <location>
        <begin position="127"/>
        <end position="150"/>
    </location>
</feature>
<dbReference type="Proteomes" id="UP000815677">
    <property type="component" value="Unassembled WGS sequence"/>
</dbReference>
<sequence length="357" mass="39557">MPRITNTNTSPPSGHTRKVARRLGLVTVCEYHTRGCRHIYDYAGRDPFRDIPELVAAHQRECVGVGRKSGLRQQPHACQPQASSDLPPHSPYPREHHMDANDNHHESADWSLPRFRWNDDEASLSCPSSPTVYAPSSSASTSRVASPSTALTPLPLKPMATTTPMDRPIYPLPQVGPFDDATLNTTGPWAYLPPPPDYVPNRARKSAYNSNQRHAHLEADPFCTRVLETQVWCIGCDSPIGLDKRPKMRWYPTLWNKHRGLCLGVQMLAMGLNPYGMEGREEALRRIQIRKIEVENVDGPRKAKKPKLAPEPALPAPAPALPAPAPPPPALPPRAQSITDVDEPSRPQACPLSRILC</sequence>
<feature type="compositionally biased region" description="Pro residues" evidence="1">
    <location>
        <begin position="312"/>
        <end position="332"/>
    </location>
</feature>
<feature type="region of interest" description="Disordered" evidence="1">
    <location>
        <begin position="298"/>
        <end position="350"/>
    </location>
</feature>
<reference evidence="2" key="1">
    <citation type="submission" date="2014-09" db="EMBL/GenBank/DDBJ databases">
        <title>Genome sequence of the luminous mushroom Mycena chlorophos for searching fungal bioluminescence genes.</title>
        <authorList>
            <person name="Tanaka Y."/>
            <person name="Kasuga D."/>
            <person name="Oba Y."/>
            <person name="Hase S."/>
            <person name="Sato K."/>
            <person name="Oba Y."/>
            <person name="Sakakibara Y."/>
        </authorList>
    </citation>
    <scope>NUCLEOTIDE SEQUENCE</scope>
</reference>
<feature type="compositionally biased region" description="Basic and acidic residues" evidence="1">
    <location>
        <begin position="92"/>
        <end position="106"/>
    </location>
</feature>
<accession>A0ABQ0LJK4</accession>
<organism evidence="2 3">
    <name type="scientific">Mycena chlorophos</name>
    <name type="common">Agaric fungus</name>
    <name type="synonym">Agaricus chlorophos</name>
    <dbReference type="NCBI Taxonomy" id="658473"/>
    <lineage>
        <taxon>Eukaryota</taxon>
        <taxon>Fungi</taxon>
        <taxon>Dikarya</taxon>
        <taxon>Basidiomycota</taxon>
        <taxon>Agaricomycotina</taxon>
        <taxon>Agaricomycetes</taxon>
        <taxon>Agaricomycetidae</taxon>
        <taxon>Agaricales</taxon>
        <taxon>Marasmiineae</taxon>
        <taxon>Mycenaceae</taxon>
        <taxon>Mycena</taxon>
    </lineage>
</organism>
<gene>
    <name evidence="2" type="ORF">MCHLO_08465</name>
</gene>
<keyword evidence="3" id="KW-1185">Reference proteome</keyword>
<evidence type="ECO:0000256" key="1">
    <source>
        <dbReference type="SAM" id="MobiDB-lite"/>
    </source>
</evidence>
<dbReference type="EMBL" id="DF847119">
    <property type="protein sequence ID" value="GAT51313.1"/>
    <property type="molecule type" value="Genomic_DNA"/>
</dbReference>